<sequence>MHQEICQNFGECPTQYIIYEKTRQNKKDELEQPFEFDFNTFSPLVGIVHLLLSPIKKNNSVTINKPIVSSRFHSICSVVILPSEFVLQFNAEEVITWSDNLLPHNSFLGLSFFIFASQPENLQLLTTLSPVVQRKVFLILKDNQVLLQKQYPGITNELITSAIFNPTTRKLQMLKETIFSKNFEDLEGTTVPVLVCPMCNSAYDDFVKEGYWWSHNIGSVYETLIRLNASVVLEGTFGVPRIQMEKEGEEVEFDEYTVPLIDGSAPISTLVVANLPAEKTKHLSFFAVTAVVRPFLDQGVNVTKNFNRLWNLSMMKFIYGIWLLNAIVLGCCYKSTLISAIVSPRYVLPPRTFSELFRSQYNVGAVLFQGVIEYDIKAINNSGIPDFLRRVTEYEYTSGDCYRKIFGGNVVCLTYSFLMETFGIENMIDIYGRRIYWQSKDSLSHRLLVNGVSKFYPMLLEPLNRILSRSENSGLFSLYRNVARAKREKKGRQNAKKWIADEKFYLGVQDIETTGTRQFGA</sequence>
<dbReference type="Proteomes" id="UP000708208">
    <property type="component" value="Unassembled WGS sequence"/>
</dbReference>
<organism evidence="1 2">
    <name type="scientific">Allacma fusca</name>
    <dbReference type="NCBI Taxonomy" id="39272"/>
    <lineage>
        <taxon>Eukaryota</taxon>
        <taxon>Metazoa</taxon>
        <taxon>Ecdysozoa</taxon>
        <taxon>Arthropoda</taxon>
        <taxon>Hexapoda</taxon>
        <taxon>Collembola</taxon>
        <taxon>Symphypleona</taxon>
        <taxon>Sminthuridae</taxon>
        <taxon>Allacma</taxon>
    </lineage>
</organism>
<comment type="caution">
    <text evidence="1">The sequence shown here is derived from an EMBL/GenBank/DDBJ whole genome shotgun (WGS) entry which is preliminary data.</text>
</comment>
<evidence type="ECO:0000313" key="1">
    <source>
        <dbReference type="EMBL" id="CAG7717670.1"/>
    </source>
</evidence>
<dbReference type="EMBL" id="CAJVCH010047732">
    <property type="protein sequence ID" value="CAG7717670.1"/>
    <property type="molecule type" value="Genomic_DNA"/>
</dbReference>
<gene>
    <name evidence="1" type="ORF">AFUS01_LOCUS7111</name>
</gene>
<keyword evidence="2" id="KW-1185">Reference proteome</keyword>
<accession>A0A8J2JCJ6</accession>
<name>A0A8J2JCJ6_9HEXA</name>
<protein>
    <submittedName>
        <fullName evidence="1">Uncharacterized protein</fullName>
    </submittedName>
</protein>
<feature type="non-terminal residue" evidence="1">
    <location>
        <position position="521"/>
    </location>
</feature>
<evidence type="ECO:0000313" key="2">
    <source>
        <dbReference type="Proteomes" id="UP000708208"/>
    </source>
</evidence>
<dbReference type="AlphaFoldDB" id="A0A8J2JCJ6"/>
<proteinExistence type="predicted"/>
<reference evidence="1" key="1">
    <citation type="submission" date="2021-06" db="EMBL/GenBank/DDBJ databases">
        <authorList>
            <person name="Hodson N. C."/>
            <person name="Mongue J. A."/>
            <person name="Jaron S. K."/>
        </authorList>
    </citation>
    <scope>NUCLEOTIDE SEQUENCE</scope>
</reference>